<dbReference type="PANTHER" id="PTHR47570">
    <property type="entry name" value="ZINC ION BINDING PROTEIN"/>
    <property type="match status" value="1"/>
</dbReference>
<organism evidence="6 7">
    <name type="scientific">Rhodocollybia butyracea</name>
    <dbReference type="NCBI Taxonomy" id="206335"/>
    <lineage>
        <taxon>Eukaryota</taxon>
        <taxon>Fungi</taxon>
        <taxon>Dikarya</taxon>
        <taxon>Basidiomycota</taxon>
        <taxon>Agaricomycotina</taxon>
        <taxon>Agaricomycetes</taxon>
        <taxon>Agaricomycetidae</taxon>
        <taxon>Agaricales</taxon>
        <taxon>Marasmiineae</taxon>
        <taxon>Omphalotaceae</taxon>
        <taxon>Rhodocollybia</taxon>
    </lineage>
</organism>
<keyword evidence="2 4" id="KW-0863">Zinc-finger</keyword>
<evidence type="ECO:0000256" key="3">
    <source>
        <dbReference type="ARBA" id="ARBA00022833"/>
    </source>
</evidence>
<feature type="domain" description="MYND-type" evidence="5">
    <location>
        <begin position="40"/>
        <end position="85"/>
    </location>
</feature>
<dbReference type="Gene3D" id="6.10.140.2220">
    <property type="match status" value="1"/>
</dbReference>
<keyword evidence="1" id="KW-0479">Metal-binding</keyword>
<proteinExistence type="predicted"/>
<evidence type="ECO:0000313" key="6">
    <source>
        <dbReference type="EMBL" id="KAF9065207.1"/>
    </source>
</evidence>
<dbReference type="Pfam" id="PF20179">
    <property type="entry name" value="MSS51_C"/>
    <property type="match status" value="1"/>
</dbReference>
<dbReference type="PROSITE" id="PS50865">
    <property type="entry name" value="ZF_MYND_2"/>
    <property type="match status" value="1"/>
</dbReference>
<gene>
    <name evidence="6" type="ORF">BDP27DRAFT_71116</name>
</gene>
<comment type="caution">
    <text evidence="6">The sequence shown here is derived from an EMBL/GenBank/DDBJ whole genome shotgun (WGS) entry which is preliminary data.</text>
</comment>
<dbReference type="SUPFAM" id="SSF144232">
    <property type="entry name" value="HIT/MYND zinc finger-like"/>
    <property type="match status" value="1"/>
</dbReference>
<dbReference type="Pfam" id="PF01753">
    <property type="entry name" value="zf-MYND"/>
    <property type="match status" value="1"/>
</dbReference>
<name>A0A9P5U422_9AGAR</name>
<dbReference type="GO" id="GO:0008270">
    <property type="term" value="F:zinc ion binding"/>
    <property type="evidence" value="ECO:0007669"/>
    <property type="project" value="UniProtKB-KW"/>
</dbReference>
<accession>A0A9P5U422</accession>
<dbReference type="InterPro" id="IPR046824">
    <property type="entry name" value="Mss51-like_C"/>
</dbReference>
<reference evidence="6" key="1">
    <citation type="submission" date="2020-11" db="EMBL/GenBank/DDBJ databases">
        <authorList>
            <consortium name="DOE Joint Genome Institute"/>
            <person name="Ahrendt S."/>
            <person name="Riley R."/>
            <person name="Andreopoulos W."/>
            <person name="Labutti K."/>
            <person name="Pangilinan J."/>
            <person name="Ruiz-Duenas F.J."/>
            <person name="Barrasa J.M."/>
            <person name="Sanchez-Garcia M."/>
            <person name="Camarero S."/>
            <person name="Miyauchi S."/>
            <person name="Serrano A."/>
            <person name="Linde D."/>
            <person name="Babiker R."/>
            <person name="Drula E."/>
            <person name="Ayuso-Fernandez I."/>
            <person name="Pacheco R."/>
            <person name="Padilla G."/>
            <person name="Ferreira P."/>
            <person name="Barriuso J."/>
            <person name="Kellner H."/>
            <person name="Castanera R."/>
            <person name="Alfaro M."/>
            <person name="Ramirez L."/>
            <person name="Pisabarro A.G."/>
            <person name="Kuo A."/>
            <person name="Tritt A."/>
            <person name="Lipzen A."/>
            <person name="He G."/>
            <person name="Yan M."/>
            <person name="Ng V."/>
            <person name="Cullen D."/>
            <person name="Martin F."/>
            <person name="Rosso M.-N."/>
            <person name="Henrissat B."/>
            <person name="Hibbett D."/>
            <person name="Martinez A.T."/>
            <person name="Grigoriev I.V."/>
        </authorList>
    </citation>
    <scope>NUCLEOTIDE SEQUENCE</scope>
    <source>
        <strain evidence="6">AH 40177</strain>
    </source>
</reference>
<evidence type="ECO:0000256" key="4">
    <source>
        <dbReference type="PROSITE-ProRule" id="PRU00134"/>
    </source>
</evidence>
<keyword evidence="7" id="KW-1185">Reference proteome</keyword>
<dbReference type="Proteomes" id="UP000772434">
    <property type="component" value="Unassembled WGS sequence"/>
</dbReference>
<sequence length="495" mass="55016">MDSSMYFGLSTKLAKELVQAEQSGKPIPAGRFDFGVETACAGCKENIMPPKKISRCSACQAALYCSTQCAKRHWNETSSPHKSLCPHNKRHMQRLPETQAVVKSFPWGRLETDGTFNLEIARGRFSVLGGSGYGYWSHRGGTVPHAVGGFDASASTAPYAQFMQNLLKNLDHLNGYDLLKPNHLSDEQGWKLSPKFIPYRDFTKNKERRPLLVTKFDGGVVDWDSWYRWRKIPKDSPAALLMHFPMSVYQMLVHCLKITSPSAGCKSRRVNLNVHLLGVEVELNFVPLFSELALLLPFHDVQMTLVGPGAQRLLDKAKNYPSSIAIKCFSSPPSPIFTYSTPPECGSSTISIYLCTTTTWDPDTFPTPDALVACNAGLASYRDWFPVISIALFTHLPFASTEYTEQSAEYQRAYILTLLEASGSKLSDDPADNHPIELNPFHCPGQRAIPMFRLPNMFNGFTVVVHKTPEGGRKATSNELDAGMKAYERLVFGAA</sequence>
<evidence type="ECO:0000259" key="5">
    <source>
        <dbReference type="PROSITE" id="PS50865"/>
    </source>
</evidence>
<evidence type="ECO:0000256" key="1">
    <source>
        <dbReference type="ARBA" id="ARBA00022723"/>
    </source>
</evidence>
<dbReference type="EMBL" id="JADNRY010000107">
    <property type="protein sequence ID" value="KAF9065207.1"/>
    <property type="molecule type" value="Genomic_DNA"/>
</dbReference>
<protein>
    <recommendedName>
        <fullName evidence="5">MYND-type domain-containing protein</fullName>
    </recommendedName>
</protein>
<dbReference type="AlphaFoldDB" id="A0A9P5U422"/>
<dbReference type="PANTHER" id="PTHR47570:SF1">
    <property type="entry name" value="ZINC ION BINDING PROTEIN"/>
    <property type="match status" value="1"/>
</dbReference>
<evidence type="ECO:0000313" key="7">
    <source>
        <dbReference type="Proteomes" id="UP000772434"/>
    </source>
</evidence>
<dbReference type="InterPro" id="IPR002893">
    <property type="entry name" value="Znf_MYND"/>
</dbReference>
<keyword evidence="3" id="KW-0862">Zinc</keyword>
<dbReference type="OrthoDB" id="432970at2759"/>
<evidence type="ECO:0000256" key="2">
    <source>
        <dbReference type="ARBA" id="ARBA00022771"/>
    </source>
</evidence>